<sequence length="67" mass="7517">MRADLVEQAAQIVKDPPILINMVSKRVRQIVSGHAVLVERRPGFREADLALLEIIQGKITIDNIDKN</sequence>
<evidence type="ECO:0000313" key="3">
    <source>
        <dbReference type="EMBL" id="MBB5033593.1"/>
    </source>
</evidence>
<dbReference type="GO" id="GO:0003677">
    <property type="term" value="F:DNA binding"/>
    <property type="evidence" value="ECO:0007669"/>
    <property type="project" value="InterPro"/>
</dbReference>
<dbReference type="GO" id="GO:0000428">
    <property type="term" value="C:DNA-directed RNA polymerase complex"/>
    <property type="evidence" value="ECO:0007669"/>
    <property type="project" value="UniProtKB-KW"/>
</dbReference>
<organism evidence="3 4">
    <name type="scientific">Prosthecobacter vanneervenii</name>
    <dbReference type="NCBI Taxonomy" id="48466"/>
    <lineage>
        <taxon>Bacteria</taxon>
        <taxon>Pseudomonadati</taxon>
        <taxon>Verrucomicrobiota</taxon>
        <taxon>Verrucomicrobiia</taxon>
        <taxon>Verrucomicrobiales</taxon>
        <taxon>Verrucomicrobiaceae</taxon>
        <taxon>Prosthecobacter</taxon>
    </lineage>
</organism>
<evidence type="ECO:0000313" key="4">
    <source>
        <dbReference type="Proteomes" id="UP000590740"/>
    </source>
</evidence>
<keyword evidence="1 3" id="KW-0240">DNA-directed RNA polymerase</keyword>
<dbReference type="NCBIfam" id="NF001579">
    <property type="entry name" value="PRK00392.6-2"/>
    <property type="match status" value="1"/>
</dbReference>
<keyword evidence="2" id="KW-0804">Transcription</keyword>
<dbReference type="InterPro" id="IPR036161">
    <property type="entry name" value="RPB6/omega-like_sf"/>
</dbReference>
<dbReference type="SUPFAM" id="SSF63562">
    <property type="entry name" value="RPB6/omega subunit-like"/>
    <property type="match status" value="1"/>
</dbReference>
<dbReference type="AlphaFoldDB" id="A0A7W7YCD8"/>
<dbReference type="RefSeq" id="WP_184340546.1">
    <property type="nucleotide sequence ID" value="NZ_JACHIG010000006.1"/>
</dbReference>
<evidence type="ECO:0000256" key="2">
    <source>
        <dbReference type="ARBA" id="ARBA00023163"/>
    </source>
</evidence>
<keyword evidence="3" id="KW-0808">Transferase</keyword>
<dbReference type="Proteomes" id="UP000590740">
    <property type="component" value="Unassembled WGS sequence"/>
</dbReference>
<comment type="caution">
    <text evidence="3">The sequence shown here is derived from an EMBL/GenBank/DDBJ whole genome shotgun (WGS) entry which is preliminary data.</text>
</comment>
<dbReference type="EMBL" id="JACHIG010000006">
    <property type="protein sequence ID" value="MBB5033593.1"/>
    <property type="molecule type" value="Genomic_DNA"/>
</dbReference>
<evidence type="ECO:0000256" key="1">
    <source>
        <dbReference type="ARBA" id="ARBA00022478"/>
    </source>
</evidence>
<name>A0A7W7YCD8_9BACT</name>
<dbReference type="Gene3D" id="3.90.940.10">
    <property type="match status" value="1"/>
</dbReference>
<accession>A0A7W7YCD8</accession>
<protein>
    <submittedName>
        <fullName evidence="3">DNA-directed RNA polymerase subunit omega</fullName>
        <ecNumber evidence="3">2.7.7.6</ecNumber>
    </submittedName>
</protein>
<dbReference type="EC" id="2.7.7.6" evidence="3"/>
<reference evidence="3 4" key="1">
    <citation type="submission" date="2020-08" db="EMBL/GenBank/DDBJ databases">
        <title>Genomic Encyclopedia of Type Strains, Phase IV (KMG-IV): sequencing the most valuable type-strain genomes for metagenomic binning, comparative biology and taxonomic classification.</title>
        <authorList>
            <person name="Goeker M."/>
        </authorList>
    </citation>
    <scope>NUCLEOTIDE SEQUENCE [LARGE SCALE GENOMIC DNA]</scope>
    <source>
        <strain evidence="3 4">DSM 12252</strain>
    </source>
</reference>
<proteinExistence type="predicted"/>
<keyword evidence="4" id="KW-1185">Reference proteome</keyword>
<dbReference type="GO" id="GO:0003899">
    <property type="term" value="F:DNA-directed RNA polymerase activity"/>
    <property type="evidence" value="ECO:0007669"/>
    <property type="project" value="UniProtKB-EC"/>
</dbReference>
<dbReference type="GO" id="GO:0006351">
    <property type="term" value="P:DNA-templated transcription"/>
    <property type="evidence" value="ECO:0007669"/>
    <property type="project" value="InterPro"/>
</dbReference>
<keyword evidence="3" id="KW-0548">Nucleotidyltransferase</keyword>
<gene>
    <name evidence="3" type="ORF">HNQ65_003181</name>
</gene>